<protein>
    <submittedName>
        <fullName evidence="2">Uncharacterized protein</fullName>
    </submittedName>
</protein>
<sequence length="162" mass="17979">MQQEKSLVERLVALSPDHLGKRDFLKRRGSGVVGAKLGSRLIADNLRLIEEALACGVSRQSILDEINMELPEGKKLTLKGFDSAKWRHRQKLKKKAAEQTAQQPASEEERSHVSQVVKKVAIGETKPIENGSDVKPPVTDPGKLRETFQNFDPDALSDNDDV</sequence>
<proteinExistence type="predicted"/>
<name>A0A3L0YBM9_ECOLX</name>
<comment type="caution">
    <text evidence="2">The sequence shown here is derived from an EMBL/GenBank/DDBJ whole genome shotgun (WGS) entry which is preliminary data.</text>
</comment>
<evidence type="ECO:0000256" key="1">
    <source>
        <dbReference type="SAM" id="MobiDB-lite"/>
    </source>
</evidence>
<gene>
    <name evidence="2" type="ORF">D9F05_09385</name>
</gene>
<reference evidence="2" key="1">
    <citation type="submission" date="2018-10" db="EMBL/GenBank/DDBJ databases">
        <authorList>
            <consortium name="NARMS: The National Antimicrobial Resistance Monitoring System"/>
        </authorList>
    </citation>
    <scope>NUCLEOTIDE SEQUENCE [LARGE SCALE GENOMIC DNA]</scope>
    <source>
        <strain evidence="2">CVM N17EC0388</strain>
    </source>
</reference>
<dbReference type="EMBL" id="RNRV01000013">
    <property type="protein sequence ID" value="MHO04583.1"/>
    <property type="molecule type" value="Genomic_DNA"/>
</dbReference>
<feature type="region of interest" description="Disordered" evidence="1">
    <location>
        <begin position="89"/>
        <end position="162"/>
    </location>
</feature>
<evidence type="ECO:0000313" key="2">
    <source>
        <dbReference type="EMBL" id="MHO04583.1"/>
    </source>
</evidence>
<organism evidence="2">
    <name type="scientific">Escherichia coli</name>
    <dbReference type="NCBI Taxonomy" id="562"/>
    <lineage>
        <taxon>Bacteria</taxon>
        <taxon>Pseudomonadati</taxon>
        <taxon>Pseudomonadota</taxon>
        <taxon>Gammaproteobacteria</taxon>
        <taxon>Enterobacterales</taxon>
        <taxon>Enterobacteriaceae</taxon>
        <taxon>Escherichia</taxon>
    </lineage>
</organism>
<dbReference type="AlphaFoldDB" id="A0A3L0YBM9"/>
<accession>A0A3L0YBM9</accession>